<dbReference type="GO" id="GO:0005524">
    <property type="term" value="F:ATP binding"/>
    <property type="evidence" value="ECO:0007669"/>
    <property type="project" value="UniProtKB-KW"/>
</dbReference>
<feature type="compositionally biased region" description="Low complexity" evidence="10">
    <location>
        <begin position="1416"/>
        <end position="1451"/>
    </location>
</feature>
<keyword evidence="6" id="KW-0418">Kinase</keyword>
<feature type="compositionally biased region" description="Basic and acidic residues" evidence="10">
    <location>
        <begin position="1866"/>
        <end position="1875"/>
    </location>
</feature>
<feature type="compositionally biased region" description="Low complexity" evidence="10">
    <location>
        <begin position="1331"/>
        <end position="1355"/>
    </location>
</feature>
<evidence type="ECO:0000259" key="11">
    <source>
        <dbReference type="Pfam" id="PF08101"/>
    </source>
</evidence>
<evidence type="ECO:0000313" key="12">
    <source>
        <dbReference type="EMBL" id="EJT49628.1"/>
    </source>
</evidence>
<dbReference type="OrthoDB" id="272370at2759"/>
<name>J5QXK7_TRIAS</name>
<feature type="compositionally biased region" description="Polar residues" evidence="10">
    <location>
        <begin position="688"/>
        <end position="706"/>
    </location>
</feature>
<feature type="compositionally biased region" description="Polar residues" evidence="10">
    <location>
        <begin position="1855"/>
        <end position="1865"/>
    </location>
</feature>
<protein>
    <recommendedName>
        <fullName evidence="3">Inositol-pentakisphosphate 2-kinase</fullName>
        <ecNumber evidence="2">2.7.1.158</ecNumber>
    </recommendedName>
    <alternativeName>
        <fullName evidence="9">Inositol-1,3,4,5,6-pentakisphosphate 2-kinase</fullName>
    </alternativeName>
    <alternativeName>
        <fullName evidence="8">Ins(1,3,4,5,6)P5 2-kinase</fullName>
    </alternativeName>
</protein>
<comment type="caution">
    <text evidence="12">The sequence shown here is derived from an EMBL/GenBank/DDBJ whole genome shotgun (WGS) entry which is preliminary data.</text>
</comment>
<dbReference type="Proteomes" id="UP000002748">
    <property type="component" value="Unassembled WGS sequence"/>
</dbReference>
<evidence type="ECO:0000256" key="10">
    <source>
        <dbReference type="SAM" id="MobiDB-lite"/>
    </source>
</evidence>
<feature type="region of interest" description="Disordered" evidence="10">
    <location>
        <begin position="661"/>
        <end position="722"/>
    </location>
</feature>
<keyword evidence="4" id="KW-0808">Transferase</keyword>
<feature type="region of interest" description="Disordered" evidence="10">
    <location>
        <begin position="1587"/>
        <end position="1805"/>
    </location>
</feature>
<feature type="compositionally biased region" description="Polar residues" evidence="10">
    <location>
        <begin position="1453"/>
        <end position="1469"/>
    </location>
</feature>
<evidence type="ECO:0000256" key="1">
    <source>
        <dbReference type="ARBA" id="ARBA00001774"/>
    </source>
</evidence>
<feature type="region of interest" description="Disordered" evidence="10">
    <location>
        <begin position="1848"/>
        <end position="1909"/>
    </location>
</feature>
<feature type="compositionally biased region" description="Low complexity" evidence="10">
    <location>
        <begin position="1598"/>
        <end position="1612"/>
    </location>
</feature>
<feature type="region of interest" description="Disordered" evidence="10">
    <location>
        <begin position="1"/>
        <end position="65"/>
    </location>
</feature>
<dbReference type="InterPro" id="IPR009286">
    <property type="entry name" value="Ins_P5_2-kin"/>
</dbReference>
<dbReference type="EC" id="2.7.1.158" evidence="2"/>
<dbReference type="PANTHER" id="PTHR14456:SF2">
    <property type="entry name" value="INOSITOL-PENTAKISPHOSPHATE 2-KINASE"/>
    <property type="match status" value="1"/>
</dbReference>
<feature type="region of interest" description="Disordered" evidence="10">
    <location>
        <begin position="441"/>
        <end position="503"/>
    </location>
</feature>
<dbReference type="GeneID" id="25984771"/>
<dbReference type="GO" id="GO:0035299">
    <property type="term" value="F:inositol-1,3,4,5,6-pentakisphosphate 2-kinase activity"/>
    <property type="evidence" value="ECO:0007669"/>
    <property type="project" value="UniProtKB-EC"/>
</dbReference>
<dbReference type="GO" id="GO:0005634">
    <property type="term" value="C:nucleus"/>
    <property type="evidence" value="ECO:0007669"/>
    <property type="project" value="TreeGrafter"/>
</dbReference>
<gene>
    <name evidence="12" type="ORF">A1Q1_01257</name>
</gene>
<keyword evidence="7" id="KW-0067">ATP-binding</keyword>
<feature type="compositionally biased region" description="Low complexity" evidence="10">
    <location>
        <begin position="1724"/>
        <end position="1739"/>
    </location>
</feature>
<evidence type="ECO:0000256" key="5">
    <source>
        <dbReference type="ARBA" id="ARBA00022741"/>
    </source>
</evidence>
<feature type="compositionally biased region" description="Basic and acidic residues" evidence="10">
    <location>
        <begin position="1654"/>
        <end position="1671"/>
    </location>
</feature>
<evidence type="ECO:0000256" key="3">
    <source>
        <dbReference type="ARBA" id="ARBA00014846"/>
    </source>
</evidence>
<dbReference type="Gene3D" id="3.30.200.110">
    <property type="entry name" value="Inositol-pentakisphosphate 2-kinase, N-lobe"/>
    <property type="match status" value="1"/>
</dbReference>
<organism evidence="12 13">
    <name type="scientific">Trichosporon asahii var. asahii (strain ATCC 90039 / CBS 2479 / JCM 2466 / KCTC 7840 / NBRC 103889/ NCYC 2677 / UAMH 7654)</name>
    <name type="common">Yeast</name>
    <dbReference type="NCBI Taxonomy" id="1186058"/>
    <lineage>
        <taxon>Eukaryota</taxon>
        <taxon>Fungi</taxon>
        <taxon>Dikarya</taxon>
        <taxon>Basidiomycota</taxon>
        <taxon>Agaricomycotina</taxon>
        <taxon>Tremellomycetes</taxon>
        <taxon>Trichosporonales</taxon>
        <taxon>Trichosporonaceae</taxon>
        <taxon>Trichosporon</taxon>
    </lineage>
</organism>
<dbReference type="Gene3D" id="1.10.555.10">
    <property type="entry name" value="Rho GTPase activation protein"/>
    <property type="match status" value="1"/>
</dbReference>
<evidence type="ECO:0000256" key="2">
    <source>
        <dbReference type="ARBA" id="ARBA00012023"/>
    </source>
</evidence>
<sequence>MVSILSFFNKKRPKTEDAPGRPVSPSRKASQRKPKSSPTGRGRSSTEGAAGGGRRKGANGIAASTVAPPRLDIPLPFEARASELEHDFGLEGVVKNPKLNSTERKALDAQRYTPTDLKSAWEWIGPELAARGAETTGIMLPRRWNANKDRQRHLTTLFVLARRPELADKFPSVTSYVPKTDNGDDWKARLIAYARDSDPVDLAEVLKLVLRRLAPQERPIIDPDVYVKFVQSEHAASYPRRAYADMLLPKLSEETGEVLHAVFEVCNSIALYAETNAMTAGRLCHLFGWWLLGEKPDGVTNWSDLYDGYKLAGQRAEHLFYAHLRWQTKQQKMPRRLVQLIINYPFGESSASSEHLPLPPASTFSRKVLHVALGTDASVPRGSDPERVANEALVAKADDEVTAPEWEVVSKPDSKTVTLDDILAEGSRAFIEEFLQTKNIDILSPPTSPRLSPEPDHASRRRSQSHGDIPRLGSASSSSPGSPTKLSPGNAGPTGWSDFEKMGFSDTSDNVKGISLSLVQPTASTSTPRPKPKRTVTTSTEPKITYLIAAEEIIELDDAFIQFVEDGQLDLSASSTWPRFALLQLKKPTNSSTAEEPINWVLVTVQKRIPRVTAPDDDPFDINTTALDRSVSPGRESSVSRLSSTFGLKDFATNWRSSGMFHSKSSRKSFLGSTRSSRGGDSIRGNESIRSSSHYDGSTNNVSTLPVVNEGDKNKLSTSSEAPTEYTITEMGEMVKVPLPRSSSISATSKAGVAAAAGAATVAGAGVAGGIKRLTQVLEDEEPSKLTQTAASDWVYLGEGGAHVVFRYQGEEPELQGHAIRLKKVEAATGPGEVWSHTLLPQLVDSDLMISVTTSRVNEEWARSVVTPNEMVRDSERRTDGTLAELVDYALPAQIMEDLTAPIQGEKVIALEIKPKWGFLPSETDVKPTEAAAIKSKNCRYCLHQHFRGELDEEAGYCPIDLYSDDETRVRKALAGLWNAWSKTDGKKNNLRVNVDGKAVLPSNVSFSALTKLTFQADAIPTNGKDLAEGTFDFVAPLLKSSGVLTQLATLQSTLDVSDISDLKERFAAEHPGAEPFTPDLVPEPTADELESFVAKYKANPDGANWTLREREIAYGLGAIFKDCSIIVRSVLAPEGDGWKLDEAKSSVKLIDLDLKPLKLLHWAELDDKLWRYWDETKGAASTSSGQFLAVGGGSGIVRDKTFGPGASELPLETPPSPARSIPNVDSANEELARMTQDDSNSNFSPVTPSAAVMPAPLQMPPTRKEQPAEEPEVAPAAVEPVAAPVVAAVEQPAEPKAEASDAFADAPGDVAPVDTKGPAPVFTPAPAPPVARSSSRAASTKASSVKAPSVKAPSIMEKTPVAEPAALPVETKTEEAPVAKAETSEAVPIESPESDATAKPTETPTNGNASPPKVAEPTPAVEVTAPAAEEKAPVAPATPVTPTAATTPAKPNTPSKSESQLATPTQSPAKVARKKSPVFTSLKTKISSKFDDKDKAAKKAAAATSPKQAETKKAISVDQEQPASPTRINKKAAAGAAAGMGTVAAGIAVYENKAKKVAEELKAESERRASREFVRDRSVSVDLARRKSLFEEPALVSSTSTGPSPDTSLSTETAPDEPIATPAGETTDPVIASAEDSHAEPERRVNKPASIERTWEKETEEKEDVPETPKAKAIPPTVKVPEPLLSPAATDNSPLTPGVAEMPSPPALITPVEDSDRGRRSDAPSPTSASTPVTIPSIAQSVASSSRDIPVPIATIPMPTTPEIELGTSPLRASPLPKSEDVKRYSLTELPPLPDGTPGSRRVSRVSFDGNAFETASVVSSVDHRGFDTAPDTPQLDQDEFAAQQPQFGRGGMASTSTFGGTHNNMEHLSEEMRRKRVSMNESEAMSEAAWLGSPVHTTKVLPEEPEP</sequence>
<evidence type="ECO:0000256" key="4">
    <source>
        <dbReference type="ARBA" id="ARBA00022679"/>
    </source>
</evidence>
<reference evidence="12 13" key="1">
    <citation type="journal article" date="2012" name="Eukaryot. Cell">
        <title>Draft genome sequence of CBS 2479, the standard type strain of Trichosporon asahii.</title>
        <authorList>
            <person name="Yang R.Y."/>
            <person name="Li H.T."/>
            <person name="Zhu H."/>
            <person name="Zhou G.P."/>
            <person name="Wang M."/>
            <person name="Wang L."/>
        </authorList>
    </citation>
    <scope>NUCLEOTIDE SEQUENCE [LARGE SCALE GENOMIC DNA]</scope>
    <source>
        <strain evidence="13">ATCC 90039 / CBS 2479 / JCM 2466 / KCTC 7840 / NCYC 2677 / UAMH 7654</strain>
    </source>
</reference>
<feature type="compositionally biased region" description="Basic and acidic residues" evidence="10">
    <location>
        <begin position="1636"/>
        <end position="1646"/>
    </location>
</feature>
<feature type="compositionally biased region" description="Polar residues" evidence="10">
    <location>
        <begin position="1519"/>
        <end position="1528"/>
    </location>
</feature>
<comment type="catalytic activity">
    <reaction evidence="1">
        <text>1D-myo-inositol 1,3,4,5,6-pentakisphosphate + ATP = 1D-myo-inositol hexakisphosphate + ADP + H(+)</text>
        <dbReference type="Rhea" id="RHEA:20313"/>
        <dbReference type="ChEBI" id="CHEBI:15378"/>
        <dbReference type="ChEBI" id="CHEBI:30616"/>
        <dbReference type="ChEBI" id="CHEBI:57733"/>
        <dbReference type="ChEBI" id="CHEBI:58130"/>
        <dbReference type="ChEBI" id="CHEBI:456216"/>
        <dbReference type="EC" id="2.7.1.158"/>
    </reaction>
</comment>
<keyword evidence="5" id="KW-0547">Nucleotide-binding</keyword>
<dbReference type="EMBL" id="ALBS01000165">
    <property type="protein sequence ID" value="EJT49628.1"/>
    <property type="molecule type" value="Genomic_DNA"/>
</dbReference>
<dbReference type="VEuPathDB" id="FungiDB:A1Q1_01257"/>
<feature type="domain" description="Meiotically up-regulated protein Msb1/Mug8" evidence="11">
    <location>
        <begin position="183"/>
        <end position="350"/>
    </location>
</feature>
<evidence type="ECO:0000256" key="8">
    <source>
        <dbReference type="ARBA" id="ARBA00029574"/>
    </source>
</evidence>
<dbReference type="Pfam" id="PF06090">
    <property type="entry name" value="Ins_P5_2-kin"/>
    <property type="match status" value="1"/>
</dbReference>
<evidence type="ECO:0000256" key="7">
    <source>
        <dbReference type="ARBA" id="ARBA00022840"/>
    </source>
</evidence>
<feature type="compositionally biased region" description="Polar residues" evidence="10">
    <location>
        <begin position="36"/>
        <end position="47"/>
    </location>
</feature>
<dbReference type="Pfam" id="PF08101">
    <property type="entry name" value="Msb1-Mug8_dom"/>
    <property type="match status" value="1"/>
</dbReference>
<dbReference type="SUPFAM" id="SSF48350">
    <property type="entry name" value="GTPase activation domain, GAP"/>
    <property type="match status" value="1"/>
</dbReference>
<dbReference type="PANTHER" id="PTHR14456">
    <property type="entry name" value="INOSITOL POLYPHOSPHATE KINASE 1"/>
    <property type="match status" value="1"/>
</dbReference>
<evidence type="ECO:0000256" key="6">
    <source>
        <dbReference type="ARBA" id="ARBA00022777"/>
    </source>
</evidence>
<feature type="compositionally biased region" description="Basic and acidic residues" evidence="10">
    <location>
        <begin position="1489"/>
        <end position="1498"/>
    </location>
</feature>
<evidence type="ECO:0000256" key="9">
    <source>
        <dbReference type="ARBA" id="ARBA00030342"/>
    </source>
</evidence>
<dbReference type="InterPro" id="IPR012965">
    <property type="entry name" value="Msb1/Mug8_dom"/>
</dbReference>
<feature type="compositionally biased region" description="Polar residues" evidence="10">
    <location>
        <begin position="1401"/>
        <end position="1410"/>
    </location>
</feature>
<dbReference type="GO" id="GO:0032958">
    <property type="term" value="P:inositol phosphate biosynthetic process"/>
    <property type="evidence" value="ECO:0007669"/>
    <property type="project" value="TreeGrafter"/>
</dbReference>
<dbReference type="InterPro" id="IPR008936">
    <property type="entry name" value="Rho_GTPase_activation_prot"/>
</dbReference>
<proteinExistence type="predicted"/>
<dbReference type="RefSeq" id="XP_014179805.1">
    <property type="nucleotide sequence ID" value="XM_014324330.1"/>
</dbReference>
<dbReference type="KEGG" id="tasa:A1Q1_01257"/>
<dbReference type="InterPro" id="IPR043001">
    <property type="entry name" value="IP5_2-K_N_lobe"/>
</dbReference>
<dbReference type="HOGENOM" id="CLU_235642_0_0_1"/>
<feature type="region of interest" description="Disordered" evidence="10">
    <location>
        <begin position="1200"/>
        <end position="1251"/>
    </location>
</feature>
<evidence type="ECO:0000313" key="13">
    <source>
        <dbReference type="Proteomes" id="UP000002748"/>
    </source>
</evidence>
<feature type="region of interest" description="Disordered" evidence="10">
    <location>
        <begin position="1290"/>
        <end position="1531"/>
    </location>
</feature>
<accession>J5QXK7</accession>
<feature type="compositionally biased region" description="Polar residues" evidence="10">
    <location>
        <begin position="1238"/>
        <end position="1248"/>
    </location>
</feature>
<feature type="region of interest" description="Disordered" evidence="10">
    <location>
        <begin position="518"/>
        <end position="538"/>
    </location>
</feature>
<feature type="compositionally biased region" description="Low complexity" evidence="10">
    <location>
        <begin position="473"/>
        <end position="489"/>
    </location>
</feature>
<feature type="compositionally biased region" description="Low complexity" evidence="10">
    <location>
        <begin position="1500"/>
        <end position="1509"/>
    </location>
</feature>